<protein>
    <submittedName>
        <fullName evidence="2">Uncharacterized protein</fullName>
    </submittedName>
</protein>
<sequence>MTQNFQTHNEAVNEICSSQFMKSSSAKNTPQTSKDSEQSSTPIISTPKKALENNPEMGCTTPSLVVSISNSVSSPHSTNSIPSKSSFQFCNKKSLEYKESPVVSDMPNHSSQQFSSSNNPIEDSSFPFLFQNNLQANTVGSQPFSLFESPVAAVEVMISILPSFIEVKQQLPGKARTPDGNGGTGENMLYVLIQYPPSKVNVCLPTCIIGHKVTQIKQKTKYTVVAVMKCLCVYSPLYRVQTGVIVSCLHISIYLNFP</sequence>
<name>A0A5B7GQY3_PORTR</name>
<reference evidence="2 3" key="1">
    <citation type="submission" date="2019-05" db="EMBL/GenBank/DDBJ databases">
        <title>Another draft genome of Portunus trituberculatus and its Hox gene families provides insights of decapod evolution.</title>
        <authorList>
            <person name="Jeong J.-H."/>
            <person name="Song I."/>
            <person name="Kim S."/>
            <person name="Choi T."/>
            <person name="Kim D."/>
            <person name="Ryu S."/>
            <person name="Kim W."/>
        </authorList>
    </citation>
    <scope>NUCLEOTIDE SEQUENCE [LARGE SCALE GENOMIC DNA]</scope>
    <source>
        <tissue evidence="2">Muscle</tissue>
    </source>
</reference>
<feature type="compositionally biased region" description="Polar residues" evidence="1">
    <location>
        <begin position="21"/>
        <end position="44"/>
    </location>
</feature>
<evidence type="ECO:0000313" key="2">
    <source>
        <dbReference type="EMBL" id="MPC59735.1"/>
    </source>
</evidence>
<dbReference type="AlphaFoldDB" id="A0A5B7GQY3"/>
<feature type="region of interest" description="Disordered" evidence="1">
    <location>
        <begin position="21"/>
        <end position="56"/>
    </location>
</feature>
<evidence type="ECO:0000256" key="1">
    <source>
        <dbReference type="SAM" id="MobiDB-lite"/>
    </source>
</evidence>
<proteinExistence type="predicted"/>
<keyword evidence="3" id="KW-1185">Reference proteome</keyword>
<accession>A0A5B7GQY3</accession>
<evidence type="ECO:0000313" key="3">
    <source>
        <dbReference type="Proteomes" id="UP000324222"/>
    </source>
</evidence>
<gene>
    <name evidence="2" type="ORF">E2C01_053763</name>
</gene>
<dbReference type="OrthoDB" id="10671958at2759"/>
<organism evidence="2 3">
    <name type="scientific">Portunus trituberculatus</name>
    <name type="common">Swimming crab</name>
    <name type="synonym">Neptunus trituberculatus</name>
    <dbReference type="NCBI Taxonomy" id="210409"/>
    <lineage>
        <taxon>Eukaryota</taxon>
        <taxon>Metazoa</taxon>
        <taxon>Ecdysozoa</taxon>
        <taxon>Arthropoda</taxon>
        <taxon>Crustacea</taxon>
        <taxon>Multicrustacea</taxon>
        <taxon>Malacostraca</taxon>
        <taxon>Eumalacostraca</taxon>
        <taxon>Eucarida</taxon>
        <taxon>Decapoda</taxon>
        <taxon>Pleocyemata</taxon>
        <taxon>Brachyura</taxon>
        <taxon>Eubrachyura</taxon>
        <taxon>Portunoidea</taxon>
        <taxon>Portunidae</taxon>
        <taxon>Portuninae</taxon>
        <taxon>Portunus</taxon>
    </lineage>
</organism>
<comment type="caution">
    <text evidence="2">The sequence shown here is derived from an EMBL/GenBank/DDBJ whole genome shotgun (WGS) entry which is preliminary data.</text>
</comment>
<dbReference type="EMBL" id="VSRR010016822">
    <property type="protein sequence ID" value="MPC59735.1"/>
    <property type="molecule type" value="Genomic_DNA"/>
</dbReference>
<dbReference type="Proteomes" id="UP000324222">
    <property type="component" value="Unassembled WGS sequence"/>
</dbReference>